<name>A0ABY4MVH8_9MICO</name>
<protein>
    <submittedName>
        <fullName evidence="1">Uncharacterized protein</fullName>
    </submittedName>
</protein>
<gene>
    <name evidence="1" type="ORF">M3M28_10295</name>
</gene>
<accession>A0ABY4MVH8</accession>
<evidence type="ECO:0000313" key="1">
    <source>
        <dbReference type="EMBL" id="UQN14436.1"/>
    </source>
</evidence>
<sequence length="271" mass="29330">MSTDAAFEITMPGWGLKEQVAVTGGTFQLDRSGATGTATPIDRGMSCEIYGTDYEVGVMYTYVETTASFDELLADLAANNYVLADTGQSEADFYRLEGSENEGHGFDHFAVIGDGWAIAGWSALDHEINSAIFTGEFRVVDPNEYVSTEQGTLGCSMFLGERREDDPATQVPTTFESHLSMLRGDSNALMTSRDMNSPNLDVICDQIVWHEGEVAPETPGDAIASTPECEIYQRGDRDYIADCGDAGYAEVAASDLTATQVRTPAIRGFDD</sequence>
<organism evidence="1">
    <name type="scientific">Gulosibacter sediminis</name>
    <dbReference type="NCBI Taxonomy" id="1729695"/>
    <lineage>
        <taxon>Bacteria</taxon>
        <taxon>Bacillati</taxon>
        <taxon>Actinomycetota</taxon>
        <taxon>Actinomycetes</taxon>
        <taxon>Micrococcales</taxon>
        <taxon>Microbacteriaceae</taxon>
        <taxon>Gulosibacter</taxon>
    </lineage>
</organism>
<dbReference type="EMBL" id="CP097160">
    <property type="protein sequence ID" value="UQN14436.1"/>
    <property type="molecule type" value="Genomic_DNA"/>
</dbReference>
<proteinExistence type="predicted"/>
<reference evidence="1" key="1">
    <citation type="submission" date="2022-05" db="EMBL/GenBank/DDBJ databases">
        <title>Complete genome sequence of toluene-degrading Gulosibacter sediminis strain ACHW.36C.</title>
        <authorList>
            <person name="Wai A.C."/>
            <person name="Lai G.K."/>
            <person name="Griffin S.D."/>
            <person name="Leung F.C."/>
        </authorList>
    </citation>
    <scope>NUCLEOTIDE SEQUENCE [LARGE SCALE GENOMIC DNA]</scope>
    <source>
        <strain evidence="1">ACHW.36C</strain>
    </source>
</reference>